<gene>
    <name evidence="2" type="ORF">MNBD_GAMMA10-2228</name>
</gene>
<accession>A0A3B0YAU6</accession>
<sequence>MNKQNLLLTGVLLSLSSSAFAGSWSCRHNDNVREIHIEQSTSAPVPCSVVYRKLTEGAQDRVLWSAENDAGYCEAKAQAFVEKQTSWGWTCVETLSDKNPADETIPDSTIPDSPTPDEPAAESVSTEPAIAPPATETPVADTLAAPSKENTATTSAAGAN</sequence>
<organism evidence="2">
    <name type="scientific">hydrothermal vent metagenome</name>
    <dbReference type="NCBI Taxonomy" id="652676"/>
    <lineage>
        <taxon>unclassified sequences</taxon>
        <taxon>metagenomes</taxon>
        <taxon>ecological metagenomes</taxon>
    </lineage>
</organism>
<feature type="region of interest" description="Disordered" evidence="1">
    <location>
        <begin position="96"/>
        <end position="160"/>
    </location>
</feature>
<name>A0A3B0YAU6_9ZZZZ</name>
<dbReference type="AlphaFoldDB" id="A0A3B0YAU6"/>
<dbReference type="EMBL" id="UOFJ01000663">
    <property type="protein sequence ID" value="VAW72442.1"/>
    <property type="molecule type" value="Genomic_DNA"/>
</dbReference>
<proteinExistence type="predicted"/>
<feature type="compositionally biased region" description="Polar residues" evidence="1">
    <location>
        <begin position="148"/>
        <end position="160"/>
    </location>
</feature>
<evidence type="ECO:0000313" key="2">
    <source>
        <dbReference type="EMBL" id="VAW72442.1"/>
    </source>
</evidence>
<protein>
    <submittedName>
        <fullName evidence="2">Uncharacterized protein</fullName>
    </submittedName>
</protein>
<reference evidence="2" key="1">
    <citation type="submission" date="2018-06" db="EMBL/GenBank/DDBJ databases">
        <authorList>
            <person name="Zhirakovskaya E."/>
        </authorList>
    </citation>
    <scope>NUCLEOTIDE SEQUENCE</scope>
</reference>
<feature type="compositionally biased region" description="Low complexity" evidence="1">
    <location>
        <begin position="126"/>
        <end position="140"/>
    </location>
</feature>
<evidence type="ECO:0000256" key="1">
    <source>
        <dbReference type="SAM" id="MobiDB-lite"/>
    </source>
</evidence>